<evidence type="ECO:0000313" key="2">
    <source>
        <dbReference type="Proteomes" id="UP000195570"/>
    </source>
</evidence>
<comment type="caution">
    <text evidence="1">The sequence shown here is derived from an EMBL/GenBank/DDBJ whole genome shotgun (WGS) entry which is preliminary data.</text>
</comment>
<organism evidence="1 2">
    <name type="scientific">Trypanosoma equiperdum</name>
    <dbReference type="NCBI Taxonomy" id="5694"/>
    <lineage>
        <taxon>Eukaryota</taxon>
        <taxon>Discoba</taxon>
        <taxon>Euglenozoa</taxon>
        <taxon>Kinetoplastea</taxon>
        <taxon>Metakinetoplastina</taxon>
        <taxon>Trypanosomatida</taxon>
        <taxon>Trypanosomatidae</taxon>
        <taxon>Trypanosoma</taxon>
    </lineage>
</organism>
<reference evidence="1" key="1">
    <citation type="submission" date="2016-09" db="EMBL/GenBank/DDBJ databases">
        <authorList>
            <person name="Hebert L."/>
            <person name="Moumen B."/>
        </authorList>
    </citation>
    <scope>NUCLEOTIDE SEQUENCE [LARGE SCALE GENOMIC DNA]</scope>
    <source>
        <strain evidence="1">OVI</strain>
    </source>
</reference>
<gene>
    <name evidence="1" type="ORF">TEOVI_000804000</name>
</gene>
<name>A0A1G4I5Z9_TRYEQ</name>
<accession>A0A1G4I5Z9</accession>
<sequence length="157" mass="18178">MHLYVTFIWLPPSQLFPPCTVVQTLAKRFHLPIPTFTPLSQTSRTFCYHLSFLFFSNLHYLAPLKSGERGLFFPSLSSGVTFSFFFLRLFRANPLARGADRLSAHFFIPFPVVRDGERMCRNVACQLAYEWLDGNFFGRIMEENVLEGSVYSNTTFR</sequence>
<dbReference type="AlphaFoldDB" id="A0A1G4I5Z9"/>
<dbReference type="Proteomes" id="UP000195570">
    <property type="component" value="Unassembled WGS sequence"/>
</dbReference>
<dbReference type="VEuPathDB" id="TriTrypDB:TEOVI_000804000"/>
<keyword evidence="2" id="KW-1185">Reference proteome</keyword>
<proteinExistence type="predicted"/>
<protein>
    <submittedName>
        <fullName evidence="1">Uncharacterized protein</fullName>
    </submittedName>
</protein>
<evidence type="ECO:0000313" key="1">
    <source>
        <dbReference type="EMBL" id="SCU67216.1"/>
    </source>
</evidence>
<dbReference type="RefSeq" id="XP_067078561.1">
    <property type="nucleotide sequence ID" value="XM_067222460.1"/>
</dbReference>
<dbReference type="GeneID" id="92381974"/>
<dbReference type="EMBL" id="CZPT02000701">
    <property type="protein sequence ID" value="SCU67216.1"/>
    <property type="molecule type" value="Genomic_DNA"/>
</dbReference>